<dbReference type="GO" id="GO:0004721">
    <property type="term" value="F:phosphoprotein phosphatase activity"/>
    <property type="evidence" value="ECO:0007669"/>
    <property type="project" value="UniProtKB-KW"/>
</dbReference>
<reference evidence="5" key="1">
    <citation type="submission" date="2019-08" db="EMBL/GenBank/DDBJ databases">
        <title>Carotenoids and Carotenoid Binding Proteins in the Halophilic Cyanobacterium Euhalothece sp. ZM00.</title>
        <authorList>
            <person name="Cho S.M."/>
            <person name="Song J.Y."/>
            <person name="Park Y.-I."/>
        </authorList>
    </citation>
    <scope>NUCLEOTIDE SEQUENCE [LARGE SCALE GENOMIC DNA]</scope>
    <source>
        <strain evidence="5">Z-M001</strain>
    </source>
</reference>
<evidence type="ECO:0000259" key="4">
    <source>
        <dbReference type="PROSITE" id="PS50056"/>
    </source>
</evidence>
<dbReference type="SMART" id="SM00195">
    <property type="entry name" value="DSPc"/>
    <property type="match status" value="1"/>
</dbReference>
<dbReference type="InterPro" id="IPR029021">
    <property type="entry name" value="Prot-tyrosine_phosphatase-like"/>
</dbReference>
<keyword evidence="6" id="KW-1185">Reference proteome</keyword>
<keyword evidence="2" id="KW-0904">Protein phosphatase</keyword>
<evidence type="ECO:0000259" key="3">
    <source>
        <dbReference type="PROSITE" id="PS50054"/>
    </source>
</evidence>
<dbReference type="Proteomes" id="UP000318453">
    <property type="component" value="Chromosome"/>
</dbReference>
<dbReference type="RefSeq" id="WP_146294245.1">
    <property type="nucleotide sequence ID" value="NZ_CP042326.1"/>
</dbReference>
<dbReference type="CDD" id="cd14498">
    <property type="entry name" value="DSP"/>
    <property type="match status" value="1"/>
</dbReference>
<protein>
    <submittedName>
        <fullName evidence="5">Dual specificity protein phosphatase family protein</fullName>
    </submittedName>
</protein>
<dbReference type="InterPro" id="IPR016130">
    <property type="entry name" value="Tyr_Pase_AS"/>
</dbReference>
<dbReference type="PROSITE" id="PS00383">
    <property type="entry name" value="TYR_PHOSPHATASE_1"/>
    <property type="match status" value="1"/>
</dbReference>
<name>A0A5B8NI39_9CHRO</name>
<dbReference type="FunFam" id="3.90.190.10:FF:000157">
    <property type="entry name" value="Protein-tyrosine phosphatase"/>
    <property type="match status" value="1"/>
</dbReference>
<evidence type="ECO:0000256" key="2">
    <source>
        <dbReference type="ARBA" id="ARBA00022912"/>
    </source>
</evidence>
<dbReference type="Gene3D" id="3.90.190.10">
    <property type="entry name" value="Protein tyrosine phosphatase superfamily"/>
    <property type="match status" value="1"/>
</dbReference>
<dbReference type="InterPro" id="IPR000387">
    <property type="entry name" value="Tyr_Pase_dom"/>
</dbReference>
<dbReference type="OrthoDB" id="556386at2"/>
<feature type="domain" description="Tyrosine-protein phosphatase" evidence="3">
    <location>
        <begin position="4"/>
        <end position="153"/>
    </location>
</feature>
<evidence type="ECO:0000313" key="5">
    <source>
        <dbReference type="EMBL" id="QDZ38634.1"/>
    </source>
</evidence>
<dbReference type="PROSITE" id="PS50054">
    <property type="entry name" value="TYR_PHOSPHATASE_DUAL"/>
    <property type="match status" value="1"/>
</dbReference>
<dbReference type="AlphaFoldDB" id="A0A5B8NI39"/>
<feature type="domain" description="Tyrosine specific protein phosphatases" evidence="4">
    <location>
        <begin position="74"/>
        <end position="142"/>
    </location>
</feature>
<gene>
    <name evidence="5" type="ORF">FRE64_00945</name>
</gene>
<keyword evidence="1" id="KW-0378">Hydrolase</keyword>
<dbReference type="SUPFAM" id="SSF52799">
    <property type="entry name" value="(Phosphotyrosine protein) phosphatases II"/>
    <property type="match status" value="1"/>
</dbReference>
<evidence type="ECO:0000256" key="1">
    <source>
        <dbReference type="ARBA" id="ARBA00022801"/>
    </source>
</evidence>
<dbReference type="PROSITE" id="PS50056">
    <property type="entry name" value="TYR_PHOSPHATASE_2"/>
    <property type="match status" value="1"/>
</dbReference>
<organism evidence="5 6">
    <name type="scientific">Euhalothece natronophila Z-M001</name>
    <dbReference type="NCBI Taxonomy" id="522448"/>
    <lineage>
        <taxon>Bacteria</taxon>
        <taxon>Bacillati</taxon>
        <taxon>Cyanobacteriota</taxon>
        <taxon>Cyanophyceae</taxon>
        <taxon>Oscillatoriophycideae</taxon>
        <taxon>Chroococcales</taxon>
        <taxon>Halothecacae</taxon>
        <taxon>Halothece cluster</taxon>
        <taxon>Euhalothece</taxon>
    </lineage>
</organism>
<dbReference type="PANTHER" id="PTHR46274:SF6">
    <property type="entry name" value="TYR_PHOSPHATASE_2 DOMAIN-CONTAINING PROTEIN"/>
    <property type="match status" value="1"/>
</dbReference>
<proteinExistence type="predicted"/>
<dbReference type="KEGG" id="enn:FRE64_00945"/>
<dbReference type="InterPro" id="IPR020422">
    <property type="entry name" value="TYR_PHOSPHATASE_DUAL_dom"/>
</dbReference>
<accession>A0A5B8NI39</accession>
<dbReference type="EMBL" id="CP042326">
    <property type="protein sequence ID" value="QDZ38634.1"/>
    <property type="molecule type" value="Genomic_DNA"/>
</dbReference>
<dbReference type="InterPro" id="IPR000340">
    <property type="entry name" value="Dual-sp_phosphatase_cat-dom"/>
</dbReference>
<dbReference type="PANTHER" id="PTHR46274">
    <property type="entry name" value="PHOSPHATIDYLINOSITOL PHOSPHATASE"/>
    <property type="match status" value="1"/>
</dbReference>
<evidence type="ECO:0000313" key="6">
    <source>
        <dbReference type="Proteomes" id="UP000318453"/>
    </source>
</evidence>
<sequence length="160" mass="18048">MSHRFSWIIPNRLAVGSFPKLDQEIAYLSRVGITSILCLTEPDEVKVPKEIHHRFVWKNVAIPDGATGGIPEVEHFQQACNILARWHKKNHSIYVHCLAGVGRSPSVCALHLMQVEGLSLEEAIAKVKERHPYAHPDSAQIKVMKEFLATQEQNQVPTQQ</sequence>
<dbReference type="Pfam" id="PF00782">
    <property type="entry name" value="DSPc"/>
    <property type="match status" value="1"/>
</dbReference>